<dbReference type="EMBL" id="CAXDID020000141">
    <property type="protein sequence ID" value="CAL6039161.1"/>
    <property type="molecule type" value="Genomic_DNA"/>
</dbReference>
<protein>
    <submittedName>
        <fullName evidence="1">Hypothetical_protein</fullName>
    </submittedName>
</protein>
<keyword evidence="2" id="KW-1185">Reference proteome</keyword>
<evidence type="ECO:0000313" key="1">
    <source>
        <dbReference type="EMBL" id="CAL6039161.1"/>
    </source>
</evidence>
<dbReference type="Proteomes" id="UP001642409">
    <property type="component" value="Unassembled WGS sequence"/>
</dbReference>
<accession>A0ABP1JIH6</accession>
<comment type="caution">
    <text evidence="1">The sequence shown here is derived from an EMBL/GenBank/DDBJ whole genome shotgun (WGS) entry which is preliminary data.</text>
</comment>
<sequence>MRQYKSQAKCSTLQQIWMTYYLRSKMAKIHKKPQIWFKKKLDNWAYSSAIPIYFLFFKQNYKLLRFNYAEVYPATLNSNGRIGQFLQNWSGQQQYIITYQLFKLIQQIFIINSSQTTSIIHQD</sequence>
<organism evidence="1 2">
    <name type="scientific">Hexamita inflata</name>
    <dbReference type="NCBI Taxonomy" id="28002"/>
    <lineage>
        <taxon>Eukaryota</taxon>
        <taxon>Metamonada</taxon>
        <taxon>Diplomonadida</taxon>
        <taxon>Hexamitidae</taxon>
        <taxon>Hexamitinae</taxon>
        <taxon>Hexamita</taxon>
    </lineage>
</organism>
<name>A0ABP1JIH6_9EUKA</name>
<proteinExistence type="predicted"/>
<evidence type="ECO:0000313" key="2">
    <source>
        <dbReference type="Proteomes" id="UP001642409"/>
    </source>
</evidence>
<gene>
    <name evidence="1" type="ORF">HINF_LOCUS37723</name>
</gene>
<reference evidence="1 2" key="1">
    <citation type="submission" date="2024-07" db="EMBL/GenBank/DDBJ databases">
        <authorList>
            <person name="Akdeniz Z."/>
        </authorList>
    </citation>
    <scope>NUCLEOTIDE SEQUENCE [LARGE SCALE GENOMIC DNA]</scope>
</reference>